<sequence>MPNWCDVEYKCVGEPKEVGSLHGVLEYIDKCNTSIIENGFGKWWLGNLVERLDGDWTTFNCRGEITGYRLDGNMLTINHYTAWCEQSGLRENIEWAFPSVKVYYRDCEPANCVCSTNDTTGMYFPEPYCLASFDNQPEFFMTIEEAARYVSEIVRKRVPSKMKAIHNALKRYMRLPGNRDMSYSFHEVRIVT</sequence>
<evidence type="ECO:0008006" key="3">
    <source>
        <dbReference type="Google" id="ProtNLM"/>
    </source>
</evidence>
<reference evidence="1 2" key="1">
    <citation type="submission" date="2018-08" db="EMBL/GenBank/DDBJ databases">
        <title>A genome reference for cultivated species of the human gut microbiota.</title>
        <authorList>
            <person name="Zou Y."/>
            <person name="Xue W."/>
            <person name="Luo G."/>
        </authorList>
    </citation>
    <scope>NUCLEOTIDE SEQUENCE [LARGE SCALE GENOMIC DNA]</scope>
    <source>
        <strain evidence="1 2">AF14-42</strain>
    </source>
</reference>
<comment type="caution">
    <text evidence="1">The sequence shown here is derived from an EMBL/GenBank/DDBJ whole genome shotgun (WGS) entry which is preliminary data.</text>
</comment>
<dbReference type="EMBL" id="QRZC01000001">
    <property type="protein sequence ID" value="RGV46366.1"/>
    <property type="molecule type" value="Genomic_DNA"/>
</dbReference>
<gene>
    <name evidence="1" type="ORF">DWW14_00015</name>
</gene>
<protein>
    <recommendedName>
        <fullName evidence="3">YubB ferredoxin-like domain-containing protein</fullName>
    </recommendedName>
</protein>
<name>A0A412XM12_BACUN</name>
<accession>A0A412XM12</accession>
<proteinExistence type="predicted"/>
<dbReference type="Proteomes" id="UP000285343">
    <property type="component" value="Unassembled WGS sequence"/>
</dbReference>
<evidence type="ECO:0000313" key="1">
    <source>
        <dbReference type="EMBL" id="RGV46366.1"/>
    </source>
</evidence>
<organism evidence="1 2">
    <name type="scientific">Bacteroides uniformis</name>
    <dbReference type="NCBI Taxonomy" id="820"/>
    <lineage>
        <taxon>Bacteria</taxon>
        <taxon>Pseudomonadati</taxon>
        <taxon>Bacteroidota</taxon>
        <taxon>Bacteroidia</taxon>
        <taxon>Bacteroidales</taxon>
        <taxon>Bacteroidaceae</taxon>
        <taxon>Bacteroides</taxon>
    </lineage>
</organism>
<dbReference type="AlphaFoldDB" id="A0A412XM12"/>
<evidence type="ECO:0000313" key="2">
    <source>
        <dbReference type="Proteomes" id="UP000285343"/>
    </source>
</evidence>